<protein>
    <recommendedName>
        <fullName evidence="11">Glycosyltransferase RgtA/B/C/D-like domain-containing protein</fullName>
    </recommendedName>
</protein>
<feature type="transmembrane region" description="Helical" evidence="8">
    <location>
        <begin position="170"/>
        <end position="195"/>
    </location>
</feature>
<keyword evidence="7 8" id="KW-0472">Membrane</keyword>
<keyword evidence="4" id="KW-0808">Transferase</keyword>
<dbReference type="AlphaFoldDB" id="A0A7W7K723"/>
<comment type="subcellular location">
    <subcellularLocation>
        <location evidence="1">Cell membrane</location>
        <topology evidence="1">Multi-pass membrane protein</topology>
    </subcellularLocation>
</comment>
<accession>A0A7W7K723</accession>
<sequence length="534" mass="57680">MFKSPLRSVVGPLLLFTLVALVTRWRVFGDPIITGVDEQFYVLVANRMLDGALPYVDIWDRKPIGLFLIYAAGALFGDVLLGSQIIALLAVVGTAFILYRLALRVASPFAAVMVGLIYIVFLTLAGGEGGQAPVYYNLLVVAAIATYLRARETTQGQGGNLRRGGARAMLLFGLALQVKYTVLFEGVFLGLVLLYTAWSRGRTPGALALDAAAWVGSALAPTILVGLFYLAKGHFGDWMFANFISIGLRTSEPMHLVLKRIVIILMLVAPLVIGMVLRLPIARRPADPARAADLRLLDGWAAAAALGVALFGTWFGHYALALFAPFALALAPLGQKLAGRIVLGLLFLYGLAAGQVLGVVHMEQRGDRRLLASATAAVAGQRNCLFVYDGPTSLYDASGSCLPSSRPFPENLRTLNESGGAVGIDELAEVRRIMAAKPDRVFLRDPAAPEDNPRVTAVMTEALRRDYVLTWRYPVQGRDYLIYSRRDGVAQAQAPASSGPLHVAKSCRAEQAPPWSDPVRRLVWHLAPIMGSCI</sequence>
<feature type="transmembrane region" description="Helical" evidence="8">
    <location>
        <begin position="337"/>
        <end position="360"/>
    </location>
</feature>
<evidence type="ECO:0000256" key="1">
    <source>
        <dbReference type="ARBA" id="ARBA00004651"/>
    </source>
</evidence>
<dbReference type="GO" id="GO:0016763">
    <property type="term" value="F:pentosyltransferase activity"/>
    <property type="evidence" value="ECO:0007669"/>
    <property type="project" value="TreeGrafter"/>
</dbReference>
<keyword evidence="5 8" id="KW-0812">Transmembrane</keyword>
<evidence type="ECO:0000256" key="8">
    <source>
        <dbReference type="SAM" id="Phobius"/>
    </source>
</evidence>
<evidence type="ECO:0008006" key="11">
    <source>
        <dbReference type="Google" id="ProtNLM"/>
    </source>
</evidence>
<dbReference type="PANTHER" id="PTHR33908">
    <property type="entry name" value="MANNOSYLTRANSFERASE YKCB-RELATED"/>
    <property type="match status" value="1"/>
</dbReference>
<keyword evidence="2" id="KW-1003">Cell membrane</keyword>
<gene>
    <name evidence="9" type="ORF">HNO88_000751</name>
</gene>
<reference evidence="9 10" key="1">
    <citation type="submission" date="2020-08" db="EMBL/GenBank/DDBJ databases">
        <title>Functional genomics of gut bacteria from endangered species of beetles.</title>
        <authorList>
            <person name="Carlos-Shanley C."/>
        </authorList>
    </citation>
    <scope>NUCLEOTIDE SEQUENCE [LARGE SCALE GENOMIC DNA]</scope>
    <source>
        <strain evidence="9 10">S00245</strain>
    </source>
</reference>
<evidence type="ECO:0000313" key="10">
    <source>
        <dbReference type="Proteomes" id="UP000555448"/>
    </source>
</evidence>
<keyword evidence="6 8" id="KW-1133">Transmembrane helix</keyword>
<evidence type="ECO:0000313" key="9">
    <source>
        <dbReference type="EMBL" id="MBB4857444.1"/>
    </source>
</evidence>
<dbReference type="Proteomes" id="UP000555448">
    <property type="component" value="Unassembled WGS sequence"/>
</dbReference>
<feature type="transmembrane region" description="Helical" evidence="8">
    <location>
        <begin position="300"/>
        <end position="331"/>
    </location>
</feature>
<feature type="transmembrane region" description="Helical" evidence="8">
    <location>
        <begin position="261"/>
        <end position="279"/>
    </location>
</feature>
<dbReference type="GO" id="GO:0005886">
    <property type="term" value="C:plasma membrane"/>
    <property type="evidence" value="ECO:0007669"/>
    <property type="project" value="UniProtKB-SubCell"/>
</dbReference>
<dbReference type="GO" id="GO:0009103">
    <property type="term" value="P:lipopolysaccharide biosynthetic process"/>
    <property type="evidence" value="ECO:0007669"/>
    <property type="project" value="UniProtKB-ARBA"/>
</dbReference>
<dbReference type="InterPro" id="IPR050297">
    <property type="entry name" value="LipidA_mod_glycosyltrf_83"/>
</dbReference>
<dbReference type="RefSeq" id="WP_184242717.1">
    <property type="nucleotide sequence ID" value="NZ_JACHLR010000002.1"/>
</dbReference>
<evidence type="ECO:0000256" key="6">
    <source>
        <dbReference type="ARBA" id="ARBA00022989"/>
    </source>
</evidence>
<evidence type="ECO:0000256" key="3">
    <source>
        <dbReference type="ARBA" id="ARBA00022676"/>
    </source>
</evidence>
<dbReference type="PANTHER" id="PTHR33908:SF3">
    <property type="entry name" value="UNDECAPRENYL PHOSPHATE-ALPHA-4-AMINO-4-DEOXY-L-ARABINOSE ARABINOSYL TRANSFERASE"/>
    <property type="match status" value="1"/>
</dbReference>
<proteinExistence type="predicted"/>
<dbReference type="EMBL" id="JACHLR010000002">
    <property type="protein sequence ID" value="MBB4857444.1"/>
    <property type="molecule type" value="Genomic_DNA"/>
</dbReference>
<evidence type="ECO:0000256" key="7">
    <source>
        <dbReference type="ARBA" id="ARBA00023136"/>
    </source>
</evidence>
<evidence type="ECO:0000256" key="5">
    <source>
        <dbReference type="ARBA" id="ARBA00022692"/>
    </source>
</evidence>
<feature type="transmembrane region" description="Helical" evidence="8">
    <location>
        <begin position="68"/>
        <end position="99"/>
    </location>
</feature>
<dbReference type="GO" id="GO:0010041">
    <property type="term" value="P:response to iron(III) ion"/>
    <property type="evidence" value="ECO:0007669"/>
    <property type="project" value="TreeGrafter"/>
</dbReference>
<keyword evidence="10" id="KW-1185">Reference proteome</keyword>
<organism evidence="9 10">
    <name type="scientific">Novosphingobium chloroacetimidivorans</name>
    <dbReference type="NCBI Taxonomy" id="1428314"/>
    <lineage>
        <taxon>Bacteria</taxon>
        <taxon>Pseudomonadati</taxon>
        <taxon>Pseudomonadota</taxon>
        <taxon>Alphaproteobacteria</taxon>
        <taxon>Sphingomonadales</taxon>
        <taxon>Sphingomonadaceae</taxon>
        <taxon>Novosphingobium</taxon>
    </lineage>
</organism>
<feature type="transmembrane region" description="Helical" evidence="8">
    <location>
        <begin position="134"/>
        <end position="150"/>
    </location>
</feature>
<feature type="transmembrane region" description="Helical" evidence="8">
    <location>
        <begin position="207"/>
        <end position="231"/>
    </location>
</feature>
<name>A0A7W7K723_9SPHN</name>
<feature type="transmembrane region" description="Helical" evidence="8">
    <location>
        <begin position="105"/>
        <end position="127"/>
    </location>
</feature>
<evidence type="ECO:0000256" key="4">
    <source>
        <dbReference type="ARBA" id="ARBA00022679"/>
    </source>
</evidence>
<evidence type="ECO:0000256" key="2">
    <source>
        <dbReference type="ARBA" id="ARBA00022475"/>
    </source>
</evidence>
<keyword evidence="3" id="KW-0328">Glycosyltransferase</keyword>
<comment type="caution">
    <text evidence="9">The sequence shown here is derived from an EMBL/GenBank/DDBJ whole genome shotgun (WGS) entry which is preliminary data.</text>
</comment>